<dbReference type="InterPro" id="IPR036396">
    <property type="entry name" value="Cyt_P450_sf"/>
</dbReference>
<dbReference type="SUPFAM" id="SSF48264">
    <property type="entry name" value="Cytochrome P450"/>
    <property type="match status" value="1"/>
</dbReference>
<dbReference type="Gene3D" id="1.10.630.10">
    <property type="entry name" value="Cytochrome P450"/>
    <property type="match status" value="1"/>
</dbReference>
<dbReference type="PANTHER" id="PTHR24305">
    <property type="entry name" value="CYTOCHROME P450"/>
    <property type="match status" value="1"/>
</dbReference>
<dbReference type="PROSITE" id="PS00086">
    <property type="entry name" value="CYTOCHROME_P450"/>
    <property type="match status" value="1"/>
</dbReference>
<keyword evidence="4" id="KW-0503">Monooxygenase</keyword>
<dbReference type="GO" id="GO:0004497">
    <property type="term" value="F:monooxygenase activity"/>
    <property type="evidence" value="ECO:0007669"/>
    <property type="project" value="UniProtKB-KW"/>
</dbReference>
<keyword evidence="3 4" id="KW-0349">Heme</keyword>
<organism evidence="5 6">
    <name type="scientific">Streptomyces kaniharaensis</name>
    <dbReference type="NCBI Taxonomy" id="212423"/>
    <lineage>
        <taxon>Bacteria</taxon>
        <taxon>Bacillati</taxon>
        <taxon>Actinomycetota</taxon>
        <taxon>Actinomycetes</taxon>
        <taxon>Kitasatosporales</taxon>
        <taxon>Streptomycetaceae</taxon>
        <taxon>Streptomyces</taxon>
    </lineage>
</organism>
<dbReference type="OrthoDB" id="7376058at2"/>
<evidence type="ECO:0000256" key="2">
    <source>
        <dbReference type="ARBA" id="ARBA00010617"/>
    </source>
</evidence>
<keyword evidence="6" id="KW-1185">Reference proteome</keyword>
<comment type="cofactor">
    <cofactor evidence="1 3">
        <name>heme</name>
        <dbReference type="ChEBI" id="CHEBI:30413"/>
    </cofactor>
</comment>
<evidence type="ECO:0000313" key="6">
    <source>
        <dbReference type="Proteomes" id="UP000450000"/>
    </source>
</evidence>
<dbReference type="InterPro" id="IPR017972">
    <property type="entry name" value="Cyt_P450_CS"/>
</dbReference>
<evidence type="ECO:0000313" key="5">
    <source>
        <dbReference type="EMBL" id="MQS13789.1"/>
    </source>
</evidence>
<evidence type="ECO:0000256" key="1">
    <source>
        <dbReference type="ARBA" id="ARBA00001971"/>
    </source>
</evidence>
<dbReference type="InterPro" id="IPR002401">
    <property type="entry name" value="Cyt_P450_E_grp-I"/>
</dbReference>
<dbReference type="EMBL" id="WBOF01000001">
    <property type="protein sequence ID" value="MQS13789.1"/>
    <property type="molecule type" value="Genomic_DNA"/>
</dbReference>
<dbReference type="PRINTS" id="PR00385">
    <property type="entry name" value="P450"/>
</dbReference>
<feature type="binding site" description="axial binding residue" evidence="3">
    <location>
        <position position="418"/>
    </location>
    <ligand>
        <name>heme</name>
        <dbReference type="ChEBI" id="CHEBI:30413"/>
    </ligand>
    <ligandPart>
        <name>Fe</name>
        <dbReference type="ChEBI" id="CHEBI:18248"/>
    </ligandPart>
</feature>
<evidence type="ECO:0000256" key="3">
    <source>
        <dbReference type="PIRSR" id="PIRSR602401-1"/>
    </source>
</evidence>
<reference evidence="5 6" key="1">
    <citation type="submission" date="2019-09" db="EMBL/GenBank/DDBJ databases">
        <title>Genome Sequences of Streptomyces kaniharaensis ATCC 21070.</title>
        <authorList>
            <person name="Zhu W."/>
            <person name="De Crecy-Lagard V."/>
            <person name="Richards N.G."/>
        </authorList>
    </citation>
    <scope>NUCLEOTIDE SEQUENCE [LARGE SCALE GENOMIC DNA]</scope>
    <source>
        <strain evidence="5 6">SF-557</strain>
    </source>
</reference>
<dbReference type="RefSeq" id="WP_153462274.1">
    <property type="nucleotide sequence ID" value="NZ_WBOF01000001.1"/>
</dbReference>
<keyword evidence="3 4" id="KW-0408">Iron</keyword>
<dbReference type="GO" id="GO:0005506">
    <property type="term" value="F:iron ion binding"/>
    <property type="evidence" value="ECO:0007669"/>
    <property type="project" value="InterPro"/>
</dbReference>
<keyword evidence="3 4" id="KW-0479">Metal-binding</keyword>
<name>A0A6N7KT78_9ACTN</name>
<evidence type="ECO:0000256" key="4">
    <source>
        <dbReference type="RuleBase" id="RU000461"/>
    </source>
</evidence>
<dbReference type="PANTHER" id="PTHR24305:SF166">
    <property type="entry name" value="CYTOCHROME P450 12A4, MITOCHONDRIAL-RELATED"/>
    <property type="match status" value="1"/>
</dbReference>
<accession>A0A6N7KT78</accession>
<dbReference type="InterPro" id="IPR001128">
    <property type="entry name" value="Cyt_P450"/>
</dbReference>
<dbReference type="InterPro" id="IPR050121">
    <property type="entry name" value="Cytochrome_P450_monoxygenase"/>
</dbReference>
<protein>
    <submittedName>
        <fullName evidence="5">Cytochrome P450</fullName>
    </submittedName>
</protein>
<proteinExistence type="inferred from homology"/>
<dbReference type="PRINTS" id="PR00463">
    <property type="entry name" value="EP450I"/>
</dbReference>
<dbReference type="Proteomes" id="UP000450000">
    <property type="component" value="Unassembled WGS sequence"/>
</dbReference>
<dbReference type="GO" id="GO:0020037">
    <property type="term" value="F:heme binding"/>
    <property type="evidence" value="ECO:0007669"/>
    <property type="project" value="InterPro"/>
</dbReference>
<comment type="caution">
    <text evidence="5">The sequence shown here is derived from an EMBL/GenBank/DDBJ whole genome shotgun (WGS) entry which is preliminary data.</text>
</comment>
<dbReference type="GO" id="GO:0016705">
    <property type="term" value="F:oxidoreductase activity, acting on paired donors, with incorporation or reduction of molecular oxygen"/>
    <property type="evidence" value="ECO:0007669"/>
    <property type="project" value="InterPro"/>
</dbReference>
<dbReference type="AlphaFoldDB" id="A0A6N7KT78"/>
<keyword evidence="4" id="KW-0560">Oxidoreductase</keyword>
<dbReference type="Pfam" id="PF00067">
    <property type="entry name" value="p450"/>
    <property type="match status" value="1"/>
</dbReference>
<comment type="similarity">
    <text evidence="2 4">Belongs to the cytochrome P450 family.</text>
</comment>
<sequence length="478" mass="53469">MNPDSNDVAVEDRAGRCPVDHTAKPAETAVIPSSEVPGPTLGQREQLIRFTQQRTDFLNECKRLYGSRFRLGFLPGVEFFILTDPDDVRALFQGPRTSLHCGSSNGALEKFFGHTGIAFLDEGEHLARRKALTRSFKGAAFNRITEAVEQITVDAVAQWPRDEVVDMHPLVHRWAMNVIREVVFGKVVPTNWPRLLDALMDLLEINTHPTAMLMFDRWSPAKKRLMKKRPGTGVKDFWKNRPRVDALIAEAVAERLEVGELGNDMLSVLLGITHEDGSSLSGVELRDEIMTMFVAGTVTTVSAVCWSIEHFSRDPERLGKLRAEIAEGASQEYLTAAAHEVLRKNPPLPNNLARQVMKPIVIGNVRYEPGQLLVPSAELMNNDPERYPEPDEFRPERFLGVQPGQYTWIPFGGGHTRCMGDQIAIHEIKTMLRELVTNVDFERVEEDPAKAVPRGPVVVPQRGPRMVLRPRTAVAAGN</sequence>
<gene>
    <name evidence="5" type="ORF">F7Q99_16305</name>
</gene>